<feature type="domain" description="DJBP EF-hand" evidence="4">
    <location>
        <begin position="11"/>
        <end position="42"/>
    </location>
</feature>
<dbReference type="Proteomes" id="UP001335648">
    <property type="component" value="Unassembled WGS sequence"/>
</dbReference>
<keyword evidence="6" id="KW-1185">Reference proteome</keyword>
<keyword evidence="3" id="KW-0106">Calcium</keyword>
<reference evidence="5 6" key="1">
    <citation type="journal article" date="2023" name="Mol. Biol. Evol.">
        <title>Genomics of Secondarily Temperate Adaptation in the Only Non-Antarctic Icefish.</title>
        <authorList>
            <person name="Rivera-Colon A.G."/>
            <person name="Rayamajhi N."/>
            <person name="Minhas B.F."/>
            <person name="Madrigal G."/>
            <person name="Bilyk K.T."/>
            <person name="Yoon V."/>
            <person name="Hune M."/>
            <person name="Gregory S."/>
            <person name="Cheng C.H.C."/>
            <person name="Catchen J.M."/>
        </authorList>
    </citation>
    <scope>NUCLEOTIDE SEQUENCE [LARGE SCALE GENOMIC DNA]</scope>
    <source>
        <strain evidence="5">JC2023a</strain>
    </source>
</reference>
<evidence type="ECO:0000313" key="5">
    <source>
        <dbReference type="EMBL" id="KAK5876792.1"/>
    </source>
</evidence>
<proteinExistence type="predicted"/>
<dbReference type="EMBL" id="JAULUE010002067">
    <property type="protein sequence ID" value="KAK5876792.1"/>
    <property type="molecule type" value="Genomic_DNA"/>
</dbReference>
<protein>
    <recommendedName>
        <fullName evidence="4">DJBP EF-hand domain-containing protein</fullName>
    </recommendedName>
</protein>
<evidence type="ECO:0000259" key="4">
    <source>
        <dbReference type="Pfam" id="PF08976"/>
    </source>
</evidence>
<dbReference type="InterPro" id="IPR015070">
    <property type="entry name" value="EF_hand_DJBP"/>
</dbReference>
<evidence type="ECO:0000256" key="3">
    <source>
        <dbReference type="ARBA" id="ARBA00022837"/>
    </source>
</evidence>
<keyword evidence="2" id="KW-0677">Repeat</keyword>
<comment type="caution">
    <text evidence="5">The sequence shown here is derived from an EMBL/GenBank/DDBJ whole genome shotgun (WGS) entry which is preliminary data.</text>
</comment>
<keyword evidence="1" id="KW-0597">Phosphoprotein</keyword>
<evidence type="ECO:0000256" key="1">
    <source>
        <dbReference type="ARBA" id="ARBA00022553"/>
    </source>
</evidence>
<name>A0AAN8B1N6_9TELE</name>
<dbReference type="AlphaFoldDB" id="A0AAN8B1N6"/>
<evidence type="ECO:0000256" key="2">
    <source>
        <dbReference type="ARBA" id="ARBA00022737"/>
    </source>
</evidence>
<sequence length="56" mass="6605">MDLKPSNSTTRLTNDQIECVWSQMPVNEQKKLQYRDFLELFFALGRTPPHRSRGSH</sequence>
<accession>A0AAN8B1N6</accession>
<organism evidence="5 6">
    <name type="scientific">Champsocephalus esox</name>
    <name type="common">pike icefish</name>
    <dbReference type="NCBI Taxonomy" id="159716"/>
    <lineage>
        <taxon>Eukaryota</taxon>
        <taxon>Metazoa</taxon>
        <taxon>Chordata</taxon>
        <taxon>Craniata</taxon>
        <taxon>Vertebrata</taxon>
        <taxon>Euteleostomi</taxon>
        <taxon>Actinopterygii</taxon>
        <taxon>Neopterygii</taxon>
        <taxon>Teleostei</taxon>
        <taxon>Neoteleostei</taxon>
        <taxon>Acanthomorphata</taxon>
        <taxon>Eupercaria</taxon>
        <taxon>Perciformes</taxon>
        <taxon>Notothenioidei</taxon>
        <taxon>Channichthyidae</taxon>
        <taxon>Champsocephalus</taxon>
    </lineage>
</organism>
<evidence type="ECO:0000313" key="6">
    <source>
        <dbReference type="Proteomes" id="UP001335648"/>
    </source>
</evidence>
<gene>
    <name evidence="5" type="ORF">CesoFtcFv8_026109</name>
</gene>
<dbReference type="Pfam" id="PF08976">
    <property type="entry name" value="EF-hand_11"/>
    <property type="match status" value="1"/>
</dbReference>